<reference evidence="2" key="1">
    <citation type="submission" date="2021-01" db="EMBL/GenBank/DDBJ databases">
        <title>Phytophthora aleatoria, a newly-described species from Pinus radiata is distinct from Phytophthora cactorum isolates based on comparative genomics.</title>
        <authorList>
            <person name="Mcdougal R."/>
            <person name="Panda P."/>
            <person name="Williams N."/>
            <person name="Studholme D.J."/>
        </authorList>
    </citation>
    <scope>NUCLEOTIDE SEQUENCE</scope>
    <source>
        <strain evidence="2">NZFS 4037</strain>
    </source>
</reference>
<dbReference type="Proteomes" id="UP000709295">
    <property type="component" value="Unassembled WGS sequence"/>
</dbReference>
<proteinExistence type="predicted"/>
<feature type="compositionally biased region" description="Low complexity" evidence="1">
    <location>
        <begin position="62"/>
        <end position="74"/>
    </location>
</feature>
<accession>A0A8J5IU63</accession>
<evidence type="ECO:0000256" key="1">
    <source>
        <dbReference type="SAM" id="MobiDB-lite"/>
    </source>
</evidence>
<organism evidence="2 3">
    <name type="scientific">Phytophthora aleatoria</name>
    <dbReference type="NCBI Taxonomy" id="2496075"/>
    <lineage>
        <taxon>Eukaryota</taxon>
        <taxon>Sar</taxon>
        <taxon>Stramenopiles</taxon>
        <taxon>Oomycota</taxon>
        <taxon>Peronosporomycetes</taxon>
        <taxon>Peronosporales</taxon>
        <taxon>Peronosporaceae</taxon>
        <taxon>Phytophthora</taxon>
    </lineage>
</organism>
<dbReference type="EMBL" id="JAENGY010000079">
    <property type="protein sequence ID" value="KAG6974942.1"/>
    <property type="molecule type" value="Genomic_DNA"/>
</dbReference>
<protein>
    <submittedName>
        <fullName evidence="2">Uncharacterized protein</fullName>
    </submittedName>
</protein>
<evidence type="ECO:0000313" key="3">
    <source>
        <dbReference type="Proteomes" id="UP000709295"/>
    </source>
</evidence>
<evidence type="ECO:0000313" key="2">
    <source>
        <dbReference type="EMBL" id="KAG6974942.1"/>
    </source>
</evidence>
<gene>
    <name evidence="2" type="ORF">JG688_00002828</name>
</gene>
<comment type="caution">
    <text evidence="2">The sequence shown here is derived from an EMBL/GenBank/DDBJ whole genome shotgun (WGS) entry which is preliminary data.</text>
</comment>
<keyword evidence="3" id="KW-1185">Reference proteome</keyword>
<feature type="region of interest" description="Disordered" evidence="1">
    <location>
        <begin position="62"/>
        <end position="85"/>
    </location>
</feature>
<sequence>MGKSLLCSTSEVVKRGLRCLRPSISPNSSRSSLHRPKPLHISICHAHIPYSNSRNYSYLVSSPTSSCSASPQSPRTHPSGYRLPDSLPLRSHRRLHRWAPITGTHKCIVLMVQVVMPLRDKNTLS</sequence>
<dbReference type="AlphaFoldDB" id="A0A8J5IU63"/>
<name>A0A8J5IU63_9STRA</name>